<dbReference type="EMBL" id="MT247779">
    <property type="protein sequence ID" value="QMI57870.1"/>
    <property type="molecule type" value="Genomic_DNA"/>
</dbReference>
<organism evidence="2">
    <name type="scientific">Chestnut teal chaphamaparvovirus</name>
    <dbReference type="NCBI Taxonomy" id="2759402"/>
    <lineage>
        <taxon>Viruses</taxon>
        <taxon>Monodnaviria</taxon>
        <taxon>Shotokuvirae</taxon>
        <taxon>Cossaviricota</taxon>
        <taxon>Quintoviricetes</taxon>
        <taxon>Piccovirales</taxon>
        <taxon>Parvoviridae</taxon>
        <taxon>Hamaparvovirinae</taxon>
        <taxon>Chaphamaparvovirus</taxon>
    </lineage>
</organism>
<protein>
    <submittedName>
        <fullName evidence="2">Uncharacterized protein</fullName>
    </submittedName>
</protein>
<reference evidence="2" key="1">
    <citation type="journal article" date="2020" name="Sci">
        <title>Metagenomics characterisation of avian parvoviruses and picornaviruses from Australian wild ducks.</title>
        <authorList>
            <person name="Vibin J."/>
            <person name="Chamings A."/>
            <person name="Klaassen M."/>
            <person name="Bhatta T.R."/>
            <person name="Alexandersen S."/>
        </authorList>
    </citation>
    <scope>NUCLEOTIDE SEQUENCE</scope>
    <source>
        <strain evidence="2">CTCPaV/N3813/1032nt/CT08.18-AU-2018</strain>
    </source>
</reference>
<feature type="region of interest" description="Disordered" evidence="1">
    <location>
        <begin position="120"/>
        <end position="144"/>
    </location>
</feature>
<evidence type="ECO:0000256" key="1">
    <source>
        <dbReference type="SAM" id="MobiDB-lite"/>
    </source>
</evidence>
<evidence type="ECO:0000313" key="2">
    <source>
        <dbReference type="EMBL" id="QMI57870.1"/>
    </source>
</evidence>
<accession>A0A7D6WX21</accession>
<sequence>MSTYGAANGFSILVWVDRQSPIWTSTEDTERPNVEKELLQDAVILLGTRWNMDFQFHTANDVLYAFGVCARFTVGIPTITRALGDLAVHVKFNRGGGTDVANTLIRYKECKEKYGVPDVVSEGSSGSDLPETQPGSYWQAKRKK</sequence>
<name>A0A7D6WX21_9VIRU</name>
<proteinExistence type="predicted"/>